<keyword evidence="4" id="KW-1185">Reference proteome</keyword>
<dbReference type="GO" id="GO:0000270">
    <property type="term" value="P:peptidoglycan metabolic process"/>
    <property type="evidence" value="ECO:0007669"/>
    <property type="project" value="TreeGrafter"/>
</dbReference>
<dbReference type="InterPro" id="IPR000667">
    <property type="entry name" value="Peptidase_S13"/>
</dbReference>
<dbReference type="PANTHER" id="PTHR30023:SF0">
    <property type="entry name" value="PENICILLIN-SENSITIVE CARBOXYPEPTIDASE A"/>
    <property type="match status" value="1"/>
</dbReference>
<dbReference type="OrthoDB" id="9802627at2"/>
<dbReference type="GO" id="GO:0004185">
    <property type="term" value="F:serine-type carboxypeptidase activity"/>
    <property type="evidence" value="ECO:0007669"/>
    <property type="project" value="InterPro"/>
</dbReference>
<organism evidence="3 4">
    <name type="scientific">Piscinibacter gummiphilus</name>
    <dbReference type="NCBI Taxonomy" id="946333"/>
    <lineage>
        <taxon>Bacteria</taxon>
        <taxon>Pseudomonadati</taxon>
        <taxon>Pseudomonadota</taxon>
        <taxon>Betaproteobacteria</taxon>
        <taxon>Burkholderiales</taxon>
        <taxon>Sphaerotilaceae</taxon>
        <taxon>Piscinibacter</taxon>
    </lineage>
</organism>
<comment type="similarity">
    <text evidence="1">Belongs to the peptidase S13 family.</text>
</comment>
<dbReference type="STRING" id="946333.A4W93_02895"/>
<accession>A0A1W6L443</accession>
<evidence type="ECO:0000313" key="3">
    <source>
        <dbReference type="EMBL" id="ARN18948.1"/>
    </source>
</evidence>
<evidence type="ECO:0000256" key="1">
    <source>
        <dbReference type="ARBA" id="ARBA00006096"/>
    </source>
</evidence>
<evidence type="ECO:0000256" key="2">
    <source>
        <dbReference type="ARBA" id="ARBA00022801"/>
    </source>
</evidence>
<proteinExistence type="inferred from homology"/>
<reference evidence="3 4" key="1">
    <citation type="submission" date="2016-04" db="EMBL/GenBank/DDBJ databases">
        <title>Complete genome sequence of natural rubber-degrading, novel Gram-negative bacterium, Rhizobacter gummiphilus strain NS21.</title>
        <authorList>
            <person name="Tabata M."/>
            <person name="Kasai D."/>
            <person name="Fukuda M."/>
        </authorList>
    </citation>
    <scope>NUCLEOTIDE SEQUENCE [LARGE SCALE GENOMIC DNA]</scope>
    <source>
        <strain evidence="3 4">NS21</strain>
    </source>
</reference>
<dbReference type="SUPFAM" id="SSF56601">
    <property type="entry name" value="beta-lactamase/transpeptidase-like"/>
    <property type="match status" value="1"/>
</dbReference>
<dbReference type="RefSeq" id="WP_085749184.1">
    <property type="nucleotide sequence ID" value="NZ_BSPR01000001.1"/>
</dbReference>
<evidence type="ECO:0000313" key="4">
    <source>
        <dbReference type="Proteomes" id="UP000193427"/>
    </source>
</evidence>
<dbReference type="GO" id="GO:0006508">
    <property type="term" value="P:proteolysis"/>
    <property type="evidence" value="ECO:0007669"/>
    <property type="project" value="InterPro"/>
</dbReference>
<dbReference type="InterPro" id="IPR006311">
    <property type="entry name" value="TAT_signal"/>
</dbReference>
<dbReference type="Pfam" id="PF02113">
    <property type="entry name" value="Peptidase_S13"/>
    <property type="match status" value="1"/>
</dbReference>
<dbReference type="Gene3D" id="3.50.80.20">
    <property type="entry name" value="D-Ala-D-Ala carboxypeptidase C, peptidase S13"/>
    <property type="match status" value="1"/>
</dbReference>
<dbReference type="Proteomes" id="UP000193427">
    <property type="component" value="Chromosome"/>
</dbReference>
<name>A0A1W6L443_9BURK</name>
<dbReference type="KEGG" id="rgu:A4W93_02895"/>
<dbReference type="InterPro" id="IPR012338">
    <property type="entry name" value="Beta-lactam/transpept-like"/>
</dbReference>
<dbReference type="AlphaFoldDB" id="A0A1W6L443"/>
<dbReference type="PROSITE" id="PS51318">
    <property type="entry name" value="TAT"/>
    <property type="match status" value="1"/>
</dbReference>
<sequence>MPITPFFRRTALPLCLLATALPALAGPTPLPPEVDAALARAQVPRDSLVALVQEVGQPANRLAWQPHQPVNPASLQKLLTTSAALDLLGPAWSWTTPVWIQGELTDGVLKGSLVIKGSGDPKLVVERLWLLLRRVQQLGVRDIQGDIVLDRSAFAVPLHDPAAFDGEPYRPSNAGPDALMLNYKSVTYTFTPQPARNVALVAADIPLAGVRVDTTVPLLKGPCDDWRGDLRADFTDPARVRFAGGYAASCGERQWPTAYADPKAYNERALTGLWRELGGKLSGRVRDGAAPATPPTFEVTSEPLAETIRDINKFSNNVMAQQLFLTLGATQRGTGSPDQSRDVVRQWLVDRFGDNVAGTVVENGSGLSRDSRVTAQLLARVLQAAWAGPAMSELMSSLPVSGIDGTMRRTRNANTGRAHLKTGSLRDVTGIAGYVLANSGRRYVVVGVINHPNAAAARPALEALVKWTAAD</sequence>
<dbReference type="EMBL" id="CP015118">
    <property type="protein sequence ID" value="ARN18948.1"/>
    <property type="molecule type" value="Genomic_DNA"/>
</dbReference>
<dbReference type="Gene3D" id="3.40.710.10">
    <property type="entry name" value="DD-peptidase/beta-lactamase superfamily"/>
    <property type="match status" value="1"/>
</dbReference>
<dbReference type="PRINTS" id="PR00922">
    <property type="entry name" value="DADACBPTASE3"/>
</dbReference>
<protein>
    <submittedName>
        <fullName evidence="3">Peptidase M15</fullName>
    </submittedName>
</protein>
<dbReference type="NCBIfam" id="TIGR00666">
    <property type="entry name" value="PBP4"/>
    <property type="match status" value="1"/>
</dbReference>
<dbReference type="PANTHER" id="PTHR30023">
    <property type="entry name" value="D-ALANYL-D-ALANINE CARBOXYPEPTIDASE"/>
    <property type="match status" value="1"/>
</dbReference>
<gene>
    <name evidence="3" type="ORF">A4W93_02895</name>
</gene>
<keyword evidence="2" id="KW-0378">Hydrolase</keyword>